<protein>
    <submittedName>
        <fullName evidence="4">Muramidase, putative</fullName>
    </submittedName>
</protein>
<dbReference type="SUPFAM" id="SSF54106">
    <property type="entry name" value="LysM domain"/>
    <property type="match status" value="1"/>
</dbReference>
<dbReference type="CDD" id="cd00118">
    <property type="entry name" value="LysM"/>
    <property type="match status" value="1"/>
</dbReference>
<keyword evidence="1" id="KW-0147">Chitin-binding</keyword>
<organism evidence="4 5">
    <name type="scientific">Talaromyces stipitatus (strain ATCC 10500 / CBS 375.48 / QM 6759 / NRRL 1006)</name>
    <name type="common">Penicillium stipitatum</name>
    <dbReference type="NCBI Taxonomy" id="441959"/>
    <lineage>
        <taxon>Eukaryota</taxon>
        <taxon>Fungi</taxon>
        <taxon>Dikarya</taxon>
        <taxon>Ascomycota</taxon>
        <taxon>Pezizomycotina</taxon>
        <taxon>Eurotiomycetes</taxon>
        <taxon>Eurotiomycetidae</taxon>
        <taxon>Eurotiales</taxon>
        <taxon>Trichocomaceae</taxon>
        <taxon>Talaromyces</taxon>
        <taxon>Talaromyces sect. Talaromyces</taxon>
    </lineage>
</organism>
<dbReference type="Proteomes" id="UP000001745">
    <property type="component" value="Unassembled WGS sequence"/>
</dbReference>
<evidence type="ECO:0000313" key="5">
    <source>
        <dbReference type="Proteomes" id="UP000001745"/>
    </source>
</evidence>
<dbReference type="HOGENOM" id="CLU_909667_0_0_1"/>
<dbReference type="InterPro" id="IPR036779">
    <property type="entry name" value="LysM_dom_sf"/>
</dbReference>
<reference evidence="5" key="1">
    <citation type="journal article" date="2015" name="Genome Announc.">
        <title>Genome sequence of the AIDS-associated pathogen Penicillium marneffei (ATCC18224) and its near taxonomic relative Talaromyces stipitatus (ATCC10500).</title>
        <authorList>
            <person name="Nierman W.C."/>
            <person name="Fedorova-Abrams N.D."/>
            <person name="Andrianopoulos A."/>
        </authorList>
    </citation>
    <scope>NUCLEOTIDE SEQUENCE [LARGE SCALE GENOMIC DNA]</scope>
    <source>
        <strain evidence="5">ATCC 10500 / CBS 375.48 / QM 6759 / NRRL 1006</strain>
    </source>
</reference>
<dbReference type="AlphaFoldDB" id="B8MJM2"/>
<keyword evidence="3" id="KW-0843">Virulence</keyword>
<dbReference type="InterPro" id="IPR052210">
    <property type="entry name" value="LysM1-like"/>
</dbReference>
<dbReference type="PANTHER" id="PTHR34997:SF2">
    <property type="entry name" value="LYSM DOMAIN-CONTAINING PROTEIN-RELATED"/>
    <property type="match status" value="1"/>
</dbReference>
<dbReference type="InParanoid" id="B8MJM2"/>
<dbReference type="STRING" id="441959.B8MJM2"/>
<proteinExistence type="predicted"/>
<dbReference type="InterPro" id="IPR018392">
    <property type="entry name" value="LysM"/>
</dbReference>
<gene>
    <name evidence="4" type="ORF">TSTA_046740</name>
</gene>
<dbReference type="VEuPathDB" id="FungiDB:TSTA_046740"/>
<dbReference type="RefSeq" id="XP_002485175.1">
    <property type="nucleotide sequence ID" value="XM_002485130.1"/>
</dbReference>
<keyword evidence="5" id="KW-1185">Reference proteome</keyword>
<evidence type="ECO:0000256" key="2">
    <source>
        <dbReference type="ARBA" id="ARBA00022729"/>
    </source>
</evidence>
<evidence type="ECO:0000256" key="3">
    <source>
        <dbReference type="ARBA" id="ARBA00023026"/>
    </source>
</evidence>
<evidence type="ECO:0000256" key="1">
    <source>
        <dbReference type="ARBA" id="ARBA00022669"/>
    </source>
</evidence>
<dbReference type="PANTHER" id="PTHR34997">
    <property type="entry name" value="AM15"/>
    <property type="match status" value="1"/>
</dbReference>
<dbReference type="EMBL" id="EQ962657">
    <property type="protein sequence ID" value="EED15222.1"/>
    <property type="molecule type" value="Genomic_DNA"/>
</dbReference>
<accession>B8MJM2</accession>
<dbReference type="GeneID" id="8108038"/>
<dbReference type="OrthoDB" id="4406347at2759"/>
<dbReference type="Gene3D" id="3.10.350.10">
    <property type="entry name" value="LysM domain"/>
    <property type="match status" value="2"/>
</dbReference>
<dbReference type="GO" id="GO:0008061">
    <property type="term" value="F:chitin binding"/>
    <property type="evidence" value="ECO:0007669"/>
    <property type="project" value="UniProtKB-KW"/>
</dbReference>
<keyword evidence="2" id="KW-0732">Signal</keyword>
<name>B8MJM2_TALSN</name>
<sequence>MHEAASSAGGVIYRRLFGELEDRLSAGTGPLYFLTGRRNGIYIWAAKFSRSSKQADASLMNSKSKWPVVVLEIGISETTRKLYKDAERWLEGSNSQTKLVILADVQETPKWETSNNKWELSEVDFRETSHDRLSDHILHPRRGPVFIRQLLPDYQYCAQLTIPPATPTDYNHNLIHDSQWTSNQRGVEWRTLPVANSDFYTWNPALNDDCPSLYPGYYVCVGIITITTTTISTTSAGQTPTPAQTGMVSGCTDFYLVNTNDGCYDIAAAEESPWPELYAWNPALNGDCSGLWLNYYTSIWNSTLSQ</sequence>
<evidence type="ECO:0000313" key="4">
    <source>
        <dbReference type="EMBL" id="EED15222.1"/>
    </source>
</evidence>